<dbReference type="KEGG" id="vg:5469775"/>
<dbReference type="RefSeq" id="YP_001425862.1">
    <property type="nucleotide sequence ID" value="NC_008603.1"/>
</dbReference>
<proteinExistence type="predicted"/>
<sequence length="107" mass="12605">MRMHPRVPGRKGISIWNRRRQKHTANVIWHQNEAFFPHCSAFCIIHIMHFVKDNPVDFIDPWVSDSKHLTEDLSGHYENVRGLVYLDVACDEADARKLLRKIVIFLV</sequence>
<reference evidence="1 2" key="1">
    <citation type="journal article" date="2007" name="Virology">
        <title>Sequence and annotation of the 314-kb MT325 and the 321-kb FR483 viruses that infect Chlorella Pbi.</title>
        <authorList>
            <person name="Fitzgerald L.A."/>
            <person name="Graves M.V."/>
            <person name="Li X."/>
            <person name="Feldblyum T."/>
            <person name="Hartigan J."/>
            <person name="Van Etten J.L."/>
        </authorList>
    </citation>
    <scope>NUCLEOTIDE SEQUENCE [LARGE SCALE GENOMIC DNA]</scope>
    <source>
        <strain evidence="1 2">FR483</strain>
    </source>
</reference>
<gene>
    <name evidence="1" type="primary">n230R</name>
    <name evidence="1" type="ORF">FR483_n230R</name>
</gene>
<dbReference type="GeneID" id="5469775"/>
<accession>A7J6T4</accession>
<dbReference type="EMBL" id="DQ890022">
    <property type="protein sequence ID" value="ABT15515.1"/>
    <property type="molecule type" value="Genomic_DNA"/>
</dbReference>
<evidence type="ECO:0000313" key="1">
    <source>
        <dbReference type="EMBL" id="ABT15515.1"/>
    </source>
</evidence>
<evidence type="ECO:0000313" key="2">
    <source>
        <dbReference type="Proteomes" id="UP000204095"/>
    </source>
</evidence>
<protein>
    <submittedName>
        <fullName evidence="1">Uncharacterized protein n230R</fullName>
    </submittedName>
</protein>
<dbReference type="Proteomes" id="UP000204095">
    <property type="component" value="Segment"/>
</dbReference>
<organismHost>
    <name type="scientific">Paramecium bursaria</name>
    <dbReference type="NCBI Taxonomy" id="74790"/>
</organismHost>
<name>A7J6T4_PBCVF</name>
<organism evidence="1 2">
    <name type="scientific">Paramecium bursaria Chlorella virus FR483</name>
    <name type="common">PBCV-FR483</name>
    <dbReference type="NCBI Taxonomy" id="399781"/>
    <lineage>
        <taxon>Viruses</taxon>
        <taxon>Varidnaviria</taxon>
        <taxon>Bamfordvirae</taxon>
        <taxon>Nucleocytoviricota</taxon>
        <taxon>Megaviricetes</taxon>
        <taxon>Algavirales</taxon>
        <taxon>Phycodnaviridae</taxon>
        <taxon>Chlorovirus</taxon>
        <taxon>Chlorovirus conductrix</taxon>
        <taxon>Paramecium bursaria Chlorella virus A1</taxon>
    </lineage>
</organism>